<keyword evidence="4" id="KW-1185">Reference proteome</keyword>
<evidence type="ECO:0000313" key="4">
    <source>
        <dbReference type="Proteomes" id="UP000767291"/>
    </source>
</evidence>
<organism evidence="3 4">
    <name type="scientific">Metaclostridioides mangenotii</name>
    <dbReference type="NCBI Taxonomy" id="1540"/>
    <lineage>
        <taxon>Bacteria</taxon>
        <taxon>Bacillati</taxon>
        <taxon>Bacillota</taxon>
        <taxon>Clostridia</taxon>
        <taxon>Peptostreptococcales</taxon>
        <taxon>Peptostreptococcaceae</taxon>
        <taxon>Metaclostridioides</taxon>
    </lineage>
</organism>
<feature type="domain" description="HTH cro/C1-type" evidence="2">
    <location>
        <begin position="8"/>
        <end position="60"/>
    </location>
</feature>
<dbReference type="SUPFAM" id="SSF47413">
    <property type="entry name" value="lambda repressor-like DNA-binding domains"/>
    <property type="match status" value="1"/>
</dbReference>
<comment type="caution">
    <text evidence="3">The sequence shown here is derived from an EMBL/GenBank/DDBJ whole genome shotgun (WGS) entry which is preliminary data.</text>
</comment>
<name>A0ABS4E904_9FIRM</name>
<dbReference type="EMBL" id="JAGGJX010000001">
    <property type="protein sequence ID" value="MBP1854420.1"/>
    <property type="molecule type" value="Genomic_DNA"/>
</dbReference>
<sequence length="141" mass="16800">MDTLGKRIAKLRKDNNLTQDKLMKILDFDNLSKYEKDLREPNFTILKSIARYFDVTTDYLLCLDEEPKRVSFVKEDNEKYPSIKITHDEENLLKLFRQLREKDQIKIEGMIELKIFESQELENTITEDICDNENTCESDEI</sequence>
<dbReference type="PROSITE" id="PS50943">
    <property type="entry name" value="HTH_CROC1"/>
    <property type="match status" value="1"/>
</dbReference>
<protein>
    <submittedName>
        <fullName evidence="3">Transcriptional regulator with XRE-family HTH domain</fullName>
    </submittedName>
</protein>
<keyword evidence="1" id="KW-0238">DNA-binding</keyword>
<evidence type="ECO:0000259" key="2">
    <source>
        <dbReference type="PROSITE" id="PS50943"/>
    </source>
</evidence>
<reference evidence="3 4" key="1">
    <citation type="submission" date="2021-03" db="EMBL/GenBank/DDBJ databases">
        <title>Genomic Encyclopedia of Type Strains, Phase IV (KMG-IV): sequencing the most valuable type-strain genomes for metagenomic binning, comparative biology and taxonomic classification.</title>
        <authorList>
            <person name="Goeker M."/>
        </authorList>
    </citation>
    <scope>NUCLEOTIDE SEQUENCE [LARGE SCALE GENOMIC DNA]</scope>
    <source>
        <strain evidence="3 4">DSM 1289</strain>
    </source>
</reference>
<dbReference type="RefSeq" id="WP_209455942.1">
    <property type="nucleotide sequence ID" value="NZ_BAAACS010000017.1"/>
</dbReference>
<dbReference type="Proteomes" id="UP000767291">
    <property type="component" value="Unassembled WGS sequence"/>
</dbReference>
<dbReference type="InterPro" id="IPR001387">
    <property type="entry name" value="Cro/C1-type_HTH"/>
</dbReference>
<dbReference type="SMART" id="SM00530">
    <property type="entry name" value="HTH_XRE"/>
    <property type="match status" value="1"/>
</dbReference>
<accession>A0ABS4E904</accession>
<dbReference type="PANTHER" id="PTHR46558">
    <property type="entry name" value="TRACRIPTIONAL REGULATORY PROTEIN-RELATED-RELATED"/>
    <property type="match status" value="1"/>
</dbReference>
<evidence type="ECO:0000256" key="1">
    <source>
        <dbReference type="ARBA" id="ARBA00023125"/>
    </source>
</evidence>
<dbReference type="Pfam" id="PF12844">
    <property type="entry name" value="HTH_19"/>
    <property type="match status" value="1"/>
</dbReference>
<gene>
    <name evidence="3" type="ORF">J2Z43_000810</name>
</gene>
<proteinExistence type="predicted"/>
<evidence type="ECO:0000313" key="3">
    <source>
        <dbReference type="EMBL" id="MBP1854420.1"/>
    </source>
</evidence>
<dbReference type="CDD" id="cd00093">
    <property type="entry name" value="HTH_XRE"/>
    <property type="match status" value="1"/>
</dbReference>
<dbReference type="PANTHER" id="PTHR46558:SF11">
    <property type="entry name" value="HTH-TYPE TRANSCRIPTIONAL REGULATOR XRE"/>
    <property type="match status" value="1"/>
</dbReference>
<dbReference type="Gene3D" id="1.10.260.40">
    <property type="entry name" value="lambda repressor-like DNA-binding domains"/>
    <property type="match status" value="1"/>
</dbReference>
<dbReference type="InterPro" id="IPR010982">
    <property type="entry name" value="Lambda_DNA-bd_dom_sf"/>
</dbReference>